<comment type="caution">
    <text evidence="2">The sequence shown here is derived from an EMBL/GenBank/DDBJ whole genome shotgun (WGS) entry which is preliminary data.</text>
</comment>
<name>A0ABR4Q4Q8_9CEST</name>
<reference evidence="2 3" key="1">
    <citation type="journal article" date="2022" name="Front. Cell. Infect. Microbiol.">
        <title>The Genomes of Two Strains of Taenia crassiceps the Animal Model for the Study of Human Cysticercosis.</title>
        <authorList>
            <person name="Bobes R.J."/>
            <person name="Estrada K."/>
            <person name="Rios-Valencia D.G."/>
            <person name="Calderon-Gallegos A."/>
            <person name="de la Torre P."/>
            <person name="Carrero J.C."/>
            <person name="Sanchez-Flores A."/>
            <person name="Laclette J.P."/>
        </authorList>
    </citation>
    <scope>NUCLEOTIDE SEQUENCE [LARGE SCALE GENOMIC DNA]</scope>
    <source>
        <strain evidence="2">WFUcys</strain>
    </source>
</reference>
<sequence>MLVSSSRVGLYLLLKECISAAADEIYSAPLSQPVPPTLSSTVEPVDSTPVEITDNTAVQTTFCEAASTSSNVDNVSVPPVHVRIVRIVKIPPHFFPPPPHPPPHQQQRQHQNRYRPLQPKLSSLPPPHASECGERPSWEQVIPCYQKYMRFNDVNPNTAISVAIAAASTANEVNAASSNATDEHCRPLPRRRRRRRKCGRSDQSANDPMLGDPSFYSQQFVYDNQQYVFRREVEEEEEEEKEKEDAEYYYFVFNSRIEGGSRDSASSKAQLDIIGSHSIGGFIPPLSRSLSTGTAIAFRLLAVAGCNSSHHSHSDGNWRKLARSWRDGWAVGRRRRVVVVTRVAIDQVERQWVYDGQEHLWLRSASLDQSMHNAAAKLSVGAVVADMRCACMEVKVEVSAGEEQELEEKEEEEEEEE</sequence>
<accession>A0ABR4Q4Q8</accession>
<proteinExistence type="predicted"/>
<feature type="compositionally biased region" description="Pro residues" evidence="1">
    <location>
        <begin position="93"/>
        <end position="104"/>
    </location>
</feature>
<feature type="compositionally biased region" description="Basic residues" evidence="1">
    <location>
        <begin position="187"/>
        <end position="198"/>
    </location>
</feature>
<evidence type="ECO:0000313" key="2">
    <source>
        <dbReference type="EMBL" id="KAL5104671.1"/>
    </source>
</evidence>
<dbReference type="EMBL" id="JAKROA010000011">
    <property type="protein sequence ID" value="KAL5104671.1"/>
    <property type="molecule type" value="Genomic_DNA"/>
</dbReference>
<evidence type="ECO:0000313" key="3">
    <source>
        <dbReference type="Proteomes" id="UP001651158"/>
    </source>
</evidence>
<keyword evidence="3" id="KW-1185">Reference proteome</keyword>
<feature type="region of interest" description="Disordered" evidence="1">
    <location>
        <begin position="172"/>
        <end position="212"/>
    </location>
</feature>
<evidence type="ECO:0000256" key="1">
    <source>
        <dbReference type="SAM" id="MobiDB-lite"/>
    </source>
</evidence>
<feature type="region of interest" description="Disordered" evidence="1">
    <location>
        <begin position="93"/>
        <end position="133"/>
    </location>
</feature>
<organism evidence="2 3">
    <name type="scientific">Taenia crassiceps</name>
    <dbReference type="NCBI Taxonomy" id="6207"/>
    <lineage>
        <taxon>Eukaryota</taxon>
        <taxon>Metazoa</taxon>
        <taxon>Spiralia</taxon>
        <taxon>Lophotrochozoa</taxon>
        <taxon>Platyhelminthes</taxon>
        <taxon>Cestoda</taxon>
        <taxon>Eucestoda</taxon>
        <taxon>Cyclophyllidea</taxon>
        <taxon>Taeniidae</taxon>
        <taxon>Taenia</taxon>
    </lineage>
</organism>
<dbReference type="Proteomes" id="UP001651158">
    <property type="component" value="Unassembled WGS sequence"/>
</dbReference>
<gene>
    <name evidence="2" type="ORF">TcWFU_004288</name>
</gene>
<protein>
    <submittedName>
        <fullName evidence="2">Uncharacterized protein</fullName>
    </submittedName>
</protein>